<name>A0A1B9H1C1_9TREE</name>
<proteinExistence type="predicted"/>
<dbReference type="AlphaFoldDB" id="A0A1B9H1C1"/>
<evidence type="ECO:0000256" key="1">
    <source>
        <dbReference type="SAM" id="MobiDB-lite"/>
    </source>
</evidence>
<reference evidence="2 3" key="1">
    <citation type="submission" date="2013-07" db="EMBL/GenBank/DDBJ databases">
        <title>The Genome Sequence of Cryptococcus heveanensis BCC8398.</title>
        <authorList>
            <consortium name="The Broad Institute Genome Sequencing Platform"/>
            <person name="Cuomo C."/>
            <person name="Litvintseva A."/>
            <person name="Chen Y."/>
            <person name="Heitman J."/>
            <person name="Sun S."/>
            <person name="Springer D."/>
            <person name="Dromer F."/>
            <person name="Young S.K."/>
            <person name="Zeng Q."/>
            <person name="Gargeya S."/>
            <person name="Fitzgerald M."/>
            <person name="Abouelleil A."/>
            <person name="Alvarado L."/>
            <person name="Berlin A.M."/>
            <person name="Chapman S.B."/>
            <person name="Dewar J."/>
            <person name="Goldberg J."/>
            <person name="Griggs A."/>
            <person name="Gujja S."/>
            <person name="Hansen M."/>
            <person name="Howarth C."/>
            <person name="Imamovic A."/>
            <person name="Larimer J."/>
            <person name="McCowan C."/>
            <person name="Murphy C."/>
            <person name="Pearson M."/>
            <person name="Priest M."/>
            <person name="Roberts A."/>
            <person name="Saif S."/>
            <person name="Shea T."/>
            <person name="Sykes S."/>
            <person name="Wortman J."/>
            <person name="Nusbaum C."/>
            <person name="Birren B."/>
        </authorList>
    </citation>
    <scope>NUCLEOTIDE SEQUENCE [LARGE SCALE GENOMIC DNA]</scope>
    <source>
        <strain evidence="2 3">BCC8398</strain>
    </source>
</reference>
<evidence type="ECO:0000313" key="2">
    <source>
        <dbReference type="EMBL" id="OCF37073.1"/>
    </source>
</evidence>
<gene>
    <name evidence="2" type="ORF">I316_00978</name>
</gene>
<keyword evidence="3" id="KW-1185">Reference proteome</keyword>
<dbReference type="STRING" id="1296120.A0A1B9H1C1"/>
<protein>
    <submittedName>
        <fullName evidence="2">Uncharacterized protein</fullName>
    </submittedName>
</protein>
<sequence length="227" mass="24287">MSLRNVTDPKTRVSVSSTAQGSSKKHLLDPSTNDEEIPWSSNIPTWVHLTFPTPIKASHFAIEFQGGFVGTSAAVWVARSEDAEGGVGLGLMMGGKVYPEDKNKRQVFRIPLPTTGLATESELSSAAERDSDPHRPTIVTEITPAEANSASATELHPDGQGIAKTAVADGTGAGSGVSAGQPATIGTQRARKEREYPYLTELKIEFEKSSDQYGRVIVYSIEVLSDE</sequence>
<dbReference type="Proteomes" id="UP000092666">
    <property type="component" value="Unassembled WGS sequence"/>
</dbReference>
<accession>A0A1B9H1C1</accession>
<organism evidence="2 3">
    <name type="scientific">Kwoniella heveanensis BCC8398</name>
    <dbReference type="NCBI Taxonomy" id="1296120"/>
    <lineage>
        <taxon>Eukaryota</taxon>
        <taxon>Fungi</taxon>
        <taxon>Dikarya</taxon>
        <taxon>Basidiomycota</taxon>
        <taxon>Agaricomycotina</taxon>
        <taxon>Tremellomycetes</taxon>
        <taxon>Tremellales</taxon>
        <taxon>Cryptococcaceae</taxon>
        <taxon>Kwoniella</taxon>
    </lineage>
</organism>
<reference evidence="3" key="2">
    <citation type="submission" date="2013-12" db="EMBL/GenBank/DDBJ databases">
        <title>Evolution of pathogenesis and genome organization in the Tremellales.</title>
        <authorList>
            <person name="Cuomo C."/>
            <person name="Litvintseva A."/>
            <person name="Heitman J."/>
            <person name="Chen Y."/>
            <person name="Sun S."/>
            <person name="Springer D."/>
            <person name="Dromer F."/>
            <person name="Young S."/>
            <person name="Zeng Q."/>
            <person name="Chapman S."/>
            <person name="Gujja S."/>
            <person name="Saif S."/>
            <person name="Birren B."/>
        </authorList>
    </citation>
    <scope>NUCLEOTIDE SEQUENCE [LARGE SCALE GENOMIC DNA]</scope>
    <source>
        <strain evidence="3">BCC8398</strain>
    </source>
</reference>
<feature type="region of interest" description="Disordered" evidence="1">
    <location>
        <begin position="1"/>
        <end position="35"/>
    </location>
</feature>
<dbReference type="OrthoDB" id="10052260at2759"/>
<feature type="compositionally biased region" description="Polar residues" evidence="1">
    <location>
        <begin position="13"/>
        <end position="22"/>
    </location>
</feature>
<evidence type="ECO:0000313" key="3">
    <source>
        <dbReference type="Proteomes" id="UP000092666"/>
    </source>
</evidence>
<dbReference type="EMBL" id="KI669493">
    <property type="protein sequence ID" value="OCF37073.1"/>
    <property type="molecule type" value="Genomic_DNA"/>
</dbReference>